<evidence type="ECO:0000256" key="1">
    <source>
        <dbReference type="SAM" id="Phobius"/>
    </source>
</evidence>
<proteinExistence type="predicted"/>
<keyword evidence="1" id="KW-0472">Membrane</keyword>
<keyword evidence="1" id="KW-1133">Transmembrane helix</keyword>
<evidence type="ECO:0000313" key="2">
    <source>
        <dbReference type="EMBL" id="EKE29501.1"/>
    </source>
</evidence>
<name>K2FEA5_9BACT</name>
<reference evidence="2" key="1">
    <citation type="journal article" date="2012" name="Science">
        <title>Fermentation, hydrogen, and sulfur metabolism in multiple uncultivated bacterial phyla.</title>
        <authorList>
            <person name="Wrighton K.C."/>
            <person name="Thomas B.C."/>
            <person name="Sharon I."/>
            <person name="Miller C.S."/>
            <person name="Castelle C.J."/>
            <person name="VerBerkmoes N.C."/>
            <person name="Wilkins M.J."/>
            <person name="Hettich R.L."/>
            <person name="Lipton M.S."/>
            <person name="Williams K.H."/>
            <person name="Long P.E."/>
            <person name="Banfield J.F."/>
        </authorList>
    </citation>
    <scope>NUCLEOTIDE SEQUENCE [LARGE SCALE GENOMIC DNA]</scope>
</reference>
<protein>
    <submittedName>
        <fullName evidence="2">Uncharacterized protein</fullName>
    </submittedName>
</protein>
<dbReference type="AlphaFoldDB" id="K2FEA5"/>
<gene>
    <name evidence="2" type="ORF">ACD_2C00161G0006</name>
</gene>
<feature type="transmembrane region" description="Helical" evidence="1">
    <location>
        <begin position="25"/>
        <end position="57"/>
    </location>
</feature>
<feature type="transmembrane region" description="Helical" evidence="1">
    <location>
        <begin position="69"/>
        <end position="86"/>
    </location>
</feature>
<organism evidence="2">
    <name type="scientific">uncultured bacterium</name>
    <name type="common">gcode 4</name>
    <dbReference type="NCBI Taxonomy" id="1234023"/>
    <lineage>
        <taxon>Bacteria</taxon>
        <taxon>environmental samples</taxon>
    </lineage>
</organism>
<accession>K2FEA5</accession>
<comment type="caution">
    <text evidence="2">The sequence shown here is derived from an EMBL/GenBank/DDBJ whole genome shotgun (WGS) entry which is preliminary data.</text>
</comment>
<sequence>MFFEIANAANEVWIDPSKAYAIEDIIRVAIALVVLFSWMLAVFFIIWGWVMLILSGWKEEKTKPAINSIRYSVIGLIVIILSIFLAPKVGDMLGLNVSQYISPNAIFSTIKDLSNKFFWPKDTIDLDSGSQSDQLPADFSDLD</sequence>
<keyword evidence="1" id="KW-0812">Transmembrane</keyword>
<dbReference type="EMBL" id="AMFJ01000161">
    <property type="protein sequence ID" value="EKE29501.1"/>
    <property type="molecule type" value="Genomic_DNA"/>
</dbReference>